<dbReference type="PROSITE" id="PS51257">
    <property type="entry name" value="PROKAR_LIPOPROTEIN"/>
    <property type="match status" value="1"/>
</dbReference>
<accession>A0A3A1UVI3</accession>
<evidence type="ECO:0008006" key="3">
    <source>
        <dbReference type="Google" id="ProtNLM"/>
    </source>
</evidence>
<proteinExistence type="predicted"/>
<dbReference type="RefSeq" id="WP_119602052.1">
    <property type="nucleotide sequence ID" value="NZ_QXQA01000015.1"/>
</dbReference>
<dbReference type="OrthoDB" id="2626097at2"/>
<keyword evidence="2" id="KW-1185">Reference proteome</keyword>
<dbReference type="AlphaFoldDB" id="A0A3A1UVI3"/>
<protein>
    <recommendedName>
        <fullName evidence="3">DUF3221 domain-containing protein</fullName>
    </recommendedName>
</protein>
<dbReference type="Proteomes" id="UP000266482">
    <property type="component" value="Unassembled WGS sequence"/>
</dbReference>
<sequence>MPIKYFRSLIICFLWVVLAGCGTEYGHYQDNNMIGTVQHVDLDQNVIEVDISEWSKRDIRGGIDDYGVALSIEQTDQLVIKNEDGTMSDIDQLKLGQKVLINPPKTKNNSNYEAREVMLMEMTFKEKYKTLLSNRKESYRTTVWETEEHPLQPETREKLMGLLSESPIGFGAFPSGYVVDFKKELEIEQFPVMLVFDYKGLVFKTYDADELASFFGSQ</sequence>
<comment type="caution">
    <text evidence="1">The sequence shown here is derived from an EMBL/GenBank/DDBJ whole genome shotgun (WGS) entry which is preliminary data.</text>
</comment>
<gene>
    <name evidence="1" type="ORF">D3P08_20860</name>
</gene>
<organism evidence="1 2">
    <name type="scientific">Paenibacillus nanensis</name>
    <dbReference type="NCBI Taxonomy" id="393251"/>
    <lineage>
        <taxon>Bacteria</taxon>
        <taxon>Bacillati</taxon>
        <taxon>Bacillota</taxon>
        <taxon>Bacilli</taxon>
        <taxon>Bacillales</taxon>
        <taxon>Paenibacillaceae</taxon>
        <taxon>Paenibacillus</taxon>
    </lineage>
</organism>
<name>A0A3A1UVI3_9BACL</name>
<dbReference type="EMBL" id="QXQA01000015">
    <property type="protein sequence ID" value="RIX50303.1"/>
    <property type="molecule type" value="Genomic_DNA"/>
</dbReference>
<evidence type="ECO:0000313" key="1">
    <source>
        <dbReference type="EMBL" id="RIX50303.1"/>
    </source>
</evidence>
<evidence type="ECO:0000313" key="2">
    <source>
        <dbReference type="Proteomes" id="UP000266482"/>
    </source>
</evidence>
<reference evidence="1 2" key="1">
    <citation type="submission" date="2018-09" db="EMBL/GenBank/DDBJ databases">
        <title>Paenibacillus aracenensis nov. sp. isolated from a cave in southern Spain.</title>
        <authorList>
            <person name="Jurado V."/>
            <person name="Gutierrez-Patricio S."/>
            <person name="Gonzalez-Pimentel J.L."/>
            <person name="Miller A.Z."/>
            <person name="Laiz L."/>
            <person name="Saiz-Jimenez C."/>
        </authorList>
    </citation>
    <scope>NUCLEOTIDE SEQUENCE [LARGE SCALE GENOMIC DNA]</scope>
    <source>
        <strain evidence="1 2">DSM 22867</strain>
    </source>
</reference>